<keyword evidence="10" id="KW-1185">Reference proteome</keyword>
<name>A0A1I1PUV7_9GAMM</name>
<dbReference type="Pfam" id="PF00253">
    <property type="entry name" value="Ribosomal_S14"/>
    <property type="match status" value="1"/>
</dbReference>
<evidence type="ECO:0000256" key="6">
    <source>
        <dbReference type="ARBA" id="ARBA00047110"/>
    </source>
</evidence>
<evidence type="ECO:0000313" key="9">
    <source>
        <dbReference type="EMBL" id="SFD13639.1"/>
    </source>
</evidence>
<dbReference type="SUPFAM" id="SSF57716">
    <property type="entry name" value="Glucocorticoid receptor-like (DNA-binding domain)"/>
    <property type="match status" value="1"/>
</dbReference>
<dbReference type="GO" id="GO:0003735">
    <property type="term" value="F:structural constituent of ribosome"/>
    <property type="evidence" value="ECO:0007669"/>
    <property type="project" value="InterPro"/>
</dbReference>
<accession>A0A1I1PUV7</accession>
<dbReference type="GO" id="GO:0006412">
    <property type="term" value="P:translation"/>
    <property type="evidence" value="ECO:0007669"/>
    <property type="project" value="UniProtKB-UniRule"/>
</dbReference>
<dbReference type="InterPro" id="IPR023036">
    <property type="entry name" value="Ribosomal_uS14_bac/plastid"/>
</dbReference>
<dbReference type="EMBL" id="FOMJ01000002">
    <property type="protein sequence ID" value="SFD13639.1"/>
    <property type="molecule type" value="Genomic_DNA"/>
</dbReference>
<evidence type="ECO:0000256" key="3">
    <source>
        <dbReference type="ARBA" id="ARBA00022980"/>
    </source>
</evidence>
<dbReference type="GO" id="GO:0019843">
    <property type="term" value="F:rRNA binding"/>
    <property type="evidence" value="ECO:0007669"/>
    <property type="project" value="UniProtKB-UniRule"/>
</dbReference>
<dbReference type="AlphaFoldDB" id="A0A1I1PUV7"/>
<dbReference type="PANTHER" id="PTHR19836">
    <property type="entry name" value="30S RIBOSOMAL PROTEIN S14"/>
    <property type="match status" value="1"/>
</dbReference>
<evidence type="ECO:0000256" key="1">
    <source>
        <dbReference type="ARBA" id="ARBA00003686"/>
    </source>
</evidence>
<dbReference type="Gene3D" id="1.10.287.1480">
    <property type="match status" value="1"/>
</dbReference>
<comment type="function">
    <text evidence="1 7">Binds 16S rRNA, required for the assembly of 30S particles and may also be responsible for determining the conformation of the 16S rRNA at the A site.</text>
</comment>
<evidence type="ECO:0000313" key="10">
    <source>
        <dbReference type="Proteomes" id="UP000198611"/>
    </source>
</evidence>
<proteinExistence type="inferred from homology"/>
<dbReference type="PANTHER" id="PTHR19836:SF19">
    <property type="entry name" value="SMALL RIBOSOMAL SUBUNIT PROTEIN US14M"/>
    <property type="match status" value="1"/>
</dbReference>
<dbReference type="STRING" id="1123397.SAMN05660831_00804"/>
<feature type="region of interest" description="Disordered" evidence="8">
    <location>
        <begin position="50"/>
        <end position="71"/>
    </location>
</feature>
<dbReference type="InterPro" id="IPR001209">
    <property type="entry name" value="Ribosomal_uS14"/>
</dbReference>
<evidence type="ECO:0000256" key="2">
    <source>
        <dbReference type="ARBA" id="ARBA00009083"/>
    </source>
</evidence>
<dbReference type="Proteomes" id="UP000198611">
    <property type="component" value="Unassembled WGS sequence"/>
</dbReference>
<gene>
    <name evidence="7" type="primary">rpsN</name>
    <name evidence="9" type="ORF">SAMN05660831_00804</name>
</gene>
<dbReference type="FunFam" id="1.10.287.1480:FF:000001">
    <property type="entry name" value="30S ribosomal protein S14"/>
    <property type="match status" value="1"/>
</dbReference>
<protein>
    <recommendedName>
        <fullName evidence="5 7">Small ribosomal subunit protein uS14</fullName>
    </recommendedName>
</protein>
<reference evidence="9 10" key="1">
    <citation type="submission" date="2016-10" db="EMBL/GenBank/DDBJ databases">
        <authorList>
            <person name="de Groot N.N."/>
        </authorList>
    </citation>
    <scope>NUCLEOTIDE SEQUENCE [LARGE SCALE GENOMIC DNA]</scope>
    <source>
        <strain evidence="9 10">HL3</strain>
    </source>
</reference>
<dbReference type="GO" id="GO:0005737">
    <property type="term" value="C:cytoplasm"/>
    <property type="evidence" value="ECO:0007669"/>
    <property type="project" value="UniProtKB-ARBA"/>
</dbReference>
<evidence type="ECO:0000256" key="8">
    <source>
        <dbReference type="SAM" id="MobiDB-lite"/>
    </source>
</evidence>
<keyword evidence="7" id="KW-0699">rRNA-binding</keyword>
<evidence type="ECO:0000256" key="5">
    <source>
        <dbReference type="ARBA" id="ARBA00035167"/>
    </source>
</evidence>
<evidence type="ECO:0000256" key="4">
    <source>
        <dbReference type="ARBA" id="ARBA00023274"/>
    </source>
</evidence>
<dbReference type="HAMAP" id="MF_00537">
    <property type="entry name" value="Ribosomal_uS14_1"/>
    <property type="match status" value="1"/>
</dbReference>
<keyword evidence="3 7" id="KW-0689">Ribosomal protein</keyword>
<keyword evidence="4 7" id="KW-0687">Ribonucleoprotein</keyword>
<keyword evidence="7" id="KW-0694">RNA-binding</keyword>
<dbReference type="NCBIfam" id="NF006477">
    <property type="entry name" value="PRK08881.1"/>
    <property type="match status" value="1"/>
</dbReference>
<comment type="similarity">
    <text evidence="2 7">Belongs to the universal ribosomal protein uS14 family.</text>
</comment>
<comment type="subunit">
    <text evidence="6 7">Part of the 30S ribosomal subunit. Contacts proteins S3 and S10.</text>
</comment>
<dbReference type="OrthoDB" id="9810484at2"/>
<organism evidence="9 10">
    <name type="scientific">Thiohalospira halophila DSM 15071</name>
    <dbReference type="NCBI Taxonomy" id="1123397"/>
    <lineage>
        <taxon>Bacteria</taxon>
        <taxon>Pseudomonadati</taxon>
        <taxon>Pseudomonadota</taxon>
        <taxon>Gammaproteobacteria</taxon>
        <taxon>Thiohalospirales</taxon>
        <taxon>Thiohalospiraceae</taxon>
        <taxon>Thiohalospira</taxon>
    </lineage>
</organism>
<evidence type="ECO:0000256" key="7">
    <source>
        <dbReference type="HAMAP-Rule" id="MF_00537"/>
    </source>
</evidence>
<dbReference type="RefSeq" id="WP_093427480.1">
    <property type="nucleotide sequence ID" value="NZ_FOMJ01000002.1"/>
</dbReference>
<dbReference type="GO" id="GO:0015935">
    <property type="term" value="C:small ribosomal subunit"/>
    <property type="evidence" value="ECO:0007669"/>
    <property type="project" value="TreeGrafter"/>
</dbReference>
<sequence>MAKRSMIEREKKRARLAKKYAAKREELKGRVKDTTLPPEERLAAQRELQKIPRNASPVRRENRCSVTGRPHGYYRKFGLGRNKLREAVMRGDVPGVRKSSW</sequence>